<comment type="caution">
    <text evidence="12">The sequence shown here is derived from an EMBL/GenBank/DDBJ whole genome shotgun (WGS) entry which is preliminary data.</text>
</comment>
<evidence type="ECO:0000256" key="6">
    <source>
        <dbReference type="ARBA" id="ARBA00022777"/>
    </source>
</evidence>
<dbReference type="CDD" id="cd00082">
    <property type="entry name" value="HisKA"/>
    <property type="match status" value="1"/>
</dbReference>
<keyword evidence="5 12" id="KW-0808">Transferase</keyword>
<dbReference type="InterPro" id="IPR003661">
    <property type="entry name" value="HisK_dim/P_dom"/>
</dbReference>
<feature type="coiled-coil region" evidence="8">
    <location>
        <begin position="327"/>
        <end position="361"/>
    </location>
</feature>
<evidence type="ECO:0000256" key="3">
    <source>
        <dbReference type="ARBA" id="ARBA00012438"/>
    </source>
</evidence>
<dbReference type="InterPro" id="IPR004358">
    <property type="entry name" value="Sig_transdc_His_kin-like_C"/>
</dbReference>
<keyword evidence="4" id="KW-0597">Phosphoprotein</keyword>
<dbReference type="Gene3D" id="1.10.287.130">
    <property type="match status" value="1"/>
</dbReference>
<dbReference type="Gene3D" id="3.30.565.10">
    <property type="entry name" value="Histidine kinase-like ATPase, C-terminal domain"/>
    <property type="match status" value="1"/>
</dbReference>
<dbReference type="PROSITE" id="PS50109">
    <property type="entry name" value="HIS_KIN"/>
    <property type="match status" value="1"/>
</dbReference>
<evidence type="ECO:0000256" key="2">
    <source>
        <dbReference type="ARBA" id="ARBA00004370"/>
    </source>
</evidence>
<keyword evidence="9" id="KW-0812">Transmembrane</keyword>
<evidence type="ECO:0000256" key="5">
    <source>
        <dbReference type="ARBA" id="ARBA00022679"/>
    </source>
</evidence>
<dbReference type="SUPFAM" id="SSF47384">
    <property type="entry name" value="Homodimeric domain of signal transducing histidine kinase"/>
    <property type="match status" value="1"/>
</dbReference>
<organism evidence="12 13">
    <name type="scientific">Floridaenema aerugineum BLCC-F46</name>
    <dbReference type="NCBI Taxonomy" id="3153654"/>
    <lineage>
        <taxon>Bacteria</taxon>
        <taxon>Bacillati</taxon>
        <taxon>Cyanobacteriota</taxon>
        <taxon>Cyanophyceae</taxon>
        <taxon>Oscillatoriophycideae</taxon>
        <taxon>Aerosakkonematales</taxon>
        <taxon>Aerosakkonemataceae</taxon>
        <taxon>Floridanema</taxon>
        <taxon>Floridanema aerugineum</taxon>
    </lineage>
</organism>
<dbReference type="RefSeq" id="WP_413275161.1">
    <property type="nucleotide sequence ID" value="NZ_JBHFNQ010000260.1"/>
</dbReference>
<evidence type="ECO:0000259" key="11">
    <source>
        <dbReference type="PROSITE" id="PS50885"/>
    </source>
</evidence>
<gene>
    <name evidence="12" type="ORF">ACE1CC_35605</name>
</gene>
<evidence type="ECO:0000313" key="12">
    <source>
        <dbReference type="EMBL" id="MFB2882204.1"/>
    </source>
</evidence>
<sequence>MTFEKPINISENGEKSQVVFPLHLVKQKSSDDILFLMWVRRFISRLSIAKKISYGYALVIGVAVCGTTIGLLIGDYYQKQAQKQLAVTDQQQYLISELENGVSQIRSHPQRLVSVLGESIWFDYESANFFGSVNRVKNTLLEFDQFGETNKDKLVISSKELKKILQDYQSNTEAYTQLIQQLWQQIDPANLKVTEISNAKQEILTFMSGKSTDKVNVQFDRLGESLTRIKKAAEAQQIQANQRLIEAENWRLLIIITSMLLSVAIAIVLGYYTSRQIANPVETLNQVAQRVTKQSNFQLMAPVATEDEIGSLATSINQLVKWVGEYTHELELARQTLEQRVQERTEELQQALHQLKHTQSQLIQSEKMSSLGQLVAGVAHEINNPVNFIYGNIQYANTYAEELLQLIELYQQEYPQPTAVIQDEIAAIDLQFLKEDFPKVLSSMKMGTERIRQIILSLRNFSRLDEAEIKAVDIHEGIENTLLILNNRLKRDIEVVKNYGSLPLIECYPAQLNQVFMNIMTNAIDALEEVKNSQFSGANKFLAQIVIQTKKVNNLAIQISIKDNGSGISPEIKSKLFDPFFTTKPIGKGTGLGLSICYQILQKHKGKIEVISAPGAGTEFLITLPEKLSSVEI</sequence>
<keyword evidence="13" id="KW-1185">Reference proteome</keyword>
<dbReference type="InterPro" id="IPR003660">
    <property type="entry name" value="HAMP_dom"/>
</dbReference>
<feature type="transmembrane region" description="Helical" evidence="9">
    <location>
        <begin position="54"/>
        <end position="74"/>
    </location>
</feature>
<comment type="subcellular location">
    <subcellularLocation>
        <location evidence="2">Membrane</location>
    </subcellularLocation>
</comment>
<dbReference type="PANTHER" id="PTHR43065">
    <property type="entry name" value="SENSOR HISTIDINE KINASE"/>
    <property type="match status" value="1"/>
</dbReference>
<evidence type="ECO:0000256" key="4">
    <source>
        <dbReference type="ARBA" id="ARBA00022553"/>
    </source>
</evidence>
<proteinExistence type="predicted"/>
<dbReference type="EC" id="2.7.13.3" evidence="3"/>
<dbReference type="Proteomes" id="UP001576774">
    <property type="component" value="Unassembled WGS sequence"/>
</dbReference>
<evidence type="ECO:0000256" key="1">
    <source>
        <dbReference type="ARBA" id="ARBA00000085"/>
    </source>
</evidence>
<reference evidence="12 13" key="1">
    <citation type="submission" date="2024-09" db="EMBL/GenBank/DDBJ databases">
        <title>Floridaenema gen nov. (Aerosakkonemataceae, Aerosakkonematales ord. nov., Cyanobacteria) from benthic tropical and subtropical fresh waters, with the description of four new species.</title>
        <authorList>
            <person name="Moretto J.A."/>
            <person name="Berthold D.E."/>
            <person name="Lefler F.W."/>
            <person name="Huang I.-S."/>
            <person name="Laughinghouse H. IV."/>
        </authorList>
    </citation>
    <scope>NUCLEOTIDE SEQUENCE [LARGE SCALE GENOMIC DNA]</scope>
    <source>
        <strain evidence="12 13">BLCC-F46</strain>
    </source>
</reference>
<dbReference type="PANTHER" id="PTHR43065:SF50">
    <property type="entry name" value="HISTIDINE KINASE"/>
    <property type="match status" value="1"/>
</dbReference>
<evidence type="ECO:0000256" key="8">
    <source>
        <dbReference type="SAM" id="Coils"/>
    </source>
</evidence>
<dbReference type="InterPro" id="IPR036097">
    <property type="entry name" value="HisK_dim/P_sf"/>
</dbReference>
<dbReference type="InterPro" id="IPR005467">
    <property type="entry name" value="His_kinase_dom"/>
</dbReference>
<feature type="transmembrane region" description="Helical" evidence="9">
    <location>
        <begin position="252"/>
        <end position="272"/>
    </location>
</feature>
<accession>A0ABV4XHC7</accession>
<feature type="domain" description="HAMP" evidence="11">
    <location>
        <begin position="275"/>
        <end position="328"/>
    </location>
</feature>
<feature type="domain" description="Histidine kinase" evidence="10">
    <location>
        <begin position="377"/>
        <end position="628"/>
    </location>
</feature>
<dbReference type="GO" id="GO:0016301">
    <property type="term" value="F:kinase activity"/>
    <property type="evidence" value="ECO:0007669"/>
    <property type="project" value="UniProtKB-KW"/>
</dbReference>
<protein>
    <recommendedName>
        <fullName evidence="3">histidine kinase</fullName>
        <ecNumber evidence="3">2.7.13.3</ecNumber>
    </recommendedName>
</protein>
<comment type="catalytic activity">
    <reaction evidence="1">
        <text>ATP + protein L-histidine = ADP + protein N-phospho-L-histidine.</text>
        <dbReference type="EC" id="2.7.13.3"/>
    </reaction>
</comment>
<dbReference type="SUPFAM" id="SSF55874">
    <property type="entry name" value="ATPase domain of HSP90 chaperone/DNA topoisomerase II/histidine kinase"/>
    <property type="match status" value="1"/>
</dbReference>
<keyword evidence="8" id="KW-0175">Coiled coil</keyword>
<evidence type="ECO:0000313" key="13">
    <source>
        <dbReference type="Proteomes" id="UP001576774"/>
    </source>
</evidence>
<dbReference type="InterPro" id="IPR036890">
    <property type="entry name" value="HATPase_C_sf"/>
</dbReference>
<keyword evidence="6 12" id="KW-0418">Kinase</keyword>
<dbReference type="SMART" id="SM00387">
    <property type="entry name" value="HATPase_c"/>
    <property type="match status" value="1"/>
</dbReference>
<keyword evidence="9" id="KW-0472">Membrane</keyword>
<dbReference type="SMART" id="SM00388">
    <property type="entry name" value="HisKA"/>
    <property type="match status" value="1"/>
</dbReference>
<dbReference type="Gene3D" id="6.10.340.10">
    <property type="match status" value="1"/>
</dbReference>
<dbReference type="PROSITE" id="PS50885">
    <property type="entry name" value="HAMP"/>
    <property type="match status" value="1"/>
</dbReference>
<dbReference type="EMBL" id="JBHFNQ010000260">
    <property type="protein sequence ID" value="MFB2882204.1"/>
    <property type="molecule type" value="Genomic_DNA"/>
</dbReference>
<keyword evidence="9" id="KW-1133">Transmembrane helix</keyword>
<keyword evidence="7" id="KW-0902">Two-component regulatory system</keyword>
<evidence type="ECO:0000256" key="7">
    <source>
        <dbReference type="ARBA" id="ARBA00023012"/>
    </source>
</evidence>
<dbReference type="PRINTS" id="PR00344">
    <property type="entry name" value="BCTRLSENSOR"/>
</dbReference>
<dbReference type="Pfam" id="PF02518">
    <property type="entry name" value="HATPase_c"/>
    <property type="match status" value="1"/>
</dbReference>
<evidence type="ECO:0000259" key="10">
    <source>
        <dbReference type="PROSITE" id="PS50109"/>
    </source>
</evidence>
<dbReference type="Pfam" id="PF00672">
    <property type="entry name" value="HAMP"/>
    <property type="match status" value="1"/>
</dbReference>
<name>A0ABV4XHC7_9CYAN</name>
<dbReference type="InterPro" id="IPR003594">
    <property type="entry name" value="HATPase_dom"/>
</dbReference>
<dbReference type="CDD" id="cd06225">
    <property type="entry name" value="HAMP"/>
    <property type="match status" value="1"/>
</dbReference>
<evidence type="ECO:0000256" key="9">
    <source>
        <dbReference type="SAM" id="Phobius"/>
    </source>
</evidence>